<evidence type="ECO:0008006" key="3">
    <source>
        <dbReference type="Google" id="ProtNLM"/>
    </source>
</evidence>
<evidence type="ECO:0000313" key="2">
    <source>
        <dbReference type="Proteomes" id="UP001254165"/>
    </source>
</evidence>
<dbReference type="Proteomes" id="UP001254165">
    <property type="component" value="Unassembled WGS sequence"/>
</dbReference>
<gene>
    <name evidence="1" type="ORF">QYE77_08780</name>
</gene>
<name>A0ABU3NND3_9CHLR</name>
<reference evidence="1 2" key="1">
    <citation type="submission" date="2023-07" db="EMBL/GenBank/DDBJ databases">
        <title>Novel species of Thermanaerothrix with wide hydrolytic capabilities.</title>
        <authorList>
            <person name="Zayulina K.S."/>
            <person name="Podosokorskaya O.A."/>
            <person name="Elcheninov A.G."/>
        </authorList>
    </citation>
    <scope>NUCLEOTIDE SEQUENCE [LARGE SCALE GENOMIC DNA]</scope>
    <source>
        <strain evidence="1 2">4228-RoL</strain>
    </source>
</reference>
<protein>
    <recommendedName>
        <fullName evidence="3">DUF11 domain-containing protein</fullName>
    </recommendedName>
</protein>
<evidence type="ECO:0000313" key="1">
    <source>
        <dbReference type="EMBL" id="MDT8898359.1"/>
    </source>
</evidence>
<accession>A0ABU3NND3</accession>
<dbReference type="EMBL" id="JAUHMF010000002">
    <property type="protein sequence ID" value="MDT8898359.1"/>
    <property type="molecule type" value="Genomic_DNA"/>
</dbReference>
<organism evidence="1 2">
    <name type="scientific">Thermanaerothrix solaris</name>
    <dbReference type="NCBI Taxonomy" id="3058434"/>
    <lineage>
        <taxon>Bacteria</taxon>
        <taxon>Bacillati</taxon>
        <taxon>Chloroflexota</taxon>
        <taxon>Anaerolineae</taxon>
        <taxon>Anaerolineales</taxon>
        <taxon>Anaerolineaceae</taxon>
        <taxon>Thermanaerothrix</taxon>
    </lineage>
</organism>
<proteinExistence type="predicted"/>
<comment type="caution">
    <text evidence="1">The sequence shown here is derived from an EMBL/GenBank/DDBJ whole genome shotgun (WGS) entry which is preliminary data.</text>
</comment>
<sequence>MGNMRMWMVTGRSLKWSTLLGLLLVTCIGVFTVQAAESYIGTTVLVSKVSTTGGGYEFSGADQAANYASITWFNEDCDASQSSDAPYNAYCNSDVLNAPPLIAFASRATNLVEGMPEEEWCDTDVYCADIFIGYKGQDYVRALTLDSSVTQYPKGDALFPTLARDGRFLVFQSASEYTEVEGGDETPETDIWLMDLSNLNAPTGPYRISNYSTASGGVEQEANADSGNVACSITDPDQSPVCEAYHNGTTKPNLNYPHPVADVYWRDLNANGSVDLFTDVFVAFESIASNLDQSDGNGHIKDIFLGQPSDKGYTNPPQYGRSEGSLLLTRAPTCSDGQPTTYDQPTNGDSYHPVFVDLPGKTQDGRFLLFVSRATNLICGLSDNDYQSDNPNASPMERRANVFLLDRDYDGDGSYDEFDQSGGVHIYLLSQAPNGLPTNGTTEYPAVAYVEENNHPYLMVAFQSRATNLAPENLPTGKVSDDNGFSDVYLFRFDFDPTSPDYMDVVKRYLVSVPSVPLGADRPSALANQASYAPSISRDGLVIGFHSYASNLVEGDTNECPYTGAQGIEGQPAPSCPDVFGHDWNAQQTWRVSLTSLGQQGDRDAVYAALSATGQFAAFASYSDLDLNASVFIPQNVSQIYLRDMGNPPGNPNVQPTYWDWGTLHLNTPGEAKTFSVRFLGPLRIAGLGFEVTSPETPAETFSFSHTCQLNYEYSRGNYCTFNVIFEGGSTPDKEYTGMVWLEVKRQENDSPRRVRIGVRARTAYYYPLADVTELSASGVPGSTVTYTFNVSNAGDLAEDLTLHDPNNGNGTWITAFPPTLSNVLPGGSDQRTVQVQVQVPSSGVSVGQQNHDYIYICSAHAPSACWMVELTTTVDNFRVFIPAVMR</sequence>
<keyword evidence="2" id="KW-1185">Reference proteome</keyword>